<dbReference type="AlphaFoldDB" id="A0A8J7PF27"/>
<organism evidence="1 2">
    <name type="scientific">Candidatus Obscuribacter phosphatis</name>
    <dbReference type="NCBI Taxonomy" id="1906157"/>
    <lineage>
        <taxon>Bacteria</taxon>
        <taxon>Bacillati</taxon>
        <taxon>Candidatus Melainabacteria</taxon>
        <taxon>Candidatus Obscuribacterales</taxon>
        <taxon>Candidatus Obscuribacteraceae</taxon>
        <taxon>Candidatus Obscuribacter</taxon>
    </lineage>
</organism>
<gene>
    <name evidence="1" type="ORF">J0M35_00120</name>
</gene>
<reference evidence="1" key="1">
    <citation type="submission" date="2021-02" db="EMBL/GenBank/DDBJ databases">
        <title>Genome-Resolved Metagenomics of a Microbial Community Performing Photosynthetic Biological Nutrient Removal.</title>
        <authorList>
            <person name="Mcdaniel E.A."/>
        </authorList>
    </citation>
    <scope>NUCLEOTIDE SEQUENCE</scope>
    <source>
        <strain evidence="1">UWPOB_OBS1</strain>
    </source>
</reference>
<dbReference type="EMBL" id="JAFLCK010000001">
    <property type="protein sequence ID" value="MBN8658740.1"/>
    <property type="molecule type" value="Genomic_DNA"/>
</dbReference>
<evidence type="ECO:0000313" key="1">
    <source>
        <dbReference type="EMBL" id="MBN8658740.1"/>
    </source>
</evidence>
<proteinExistence type="predicted"/>
<evidence type="ECO:0000313" key="2">
    <source>
        <dbReference type="Proteomes" id="UP000664277"/>
    </source>
</evidence>
<name>A0A8J7PF27_9BACT</name>
<protein>
    <submittedName>
        <fullName evidence="1">Uncharacterized protein</fullName>
    </submittedName>
</protein>
<dbReference type="Proteomes" id="UP000664277">
    <property type="component" value="Unassembled WGS sequence"/>
</dbReference>
<sequence>MSDRKEAKEILIEGLPVVCARCRAAICLRQQVLNLALGEDETLLCLPCLAQENESSAEDLLVKLSQYIQGRECFHKEWIRYCDRSYCPNPGGCLPAVCFGPSQ</sequence>
<comment type="caution">
    <text evidence="1">The sequence shown here is derived from an EMBL/GenBank/DDBJ whole genome shotgun (WGS) entry which is preliminary data.</text>
</comment>
<accession>A0A8J7PF27</accession>